<protein>
    <recommendedName>
        <fullName evidence="4">Petal formation-expressed</fullName>
    </recommendedName>
</protein>
<evidence type="ECO:0008006" key="4">
    <source>
        <dbReference type="Google" id="ProtNLM"/>
    </source>
</evidence>
<feature type="transmembrane region" description="Helical" evidence="1">
    <location>
        <begin position="680"/>
        <end position="700"/>
    </location>
</feature>
<dbReference type="AlphaFoldDB" id="A0A103YHZ9"/>
<evidence type="ECO:0000313" key="2">
    <source>
        <dbReference type="EMBL" id="KVI09412.1"/>
    </source>
</evidence>
<feature type="transmembrane region" description="Helical" evidence="1">
    <location>
        <begin position="146"/>
        <end position="165"/>
    </location>
</feature>
<comment type="caution">
    <text evidence="2">The sequence shown here is derived from an EMBL/GenBank/DDBJ whole genome shotgun (WGS) entry which is preliminary data.</text>
</comment>
<dbReference type="PANTHER" id="PTHR33358:SF12">
    <property type="entry name" value="F-BOX PROTEIN WITH A DOMAIN PROTEIN"/>
    <property type="match status" value="1"/>
</dbReference>
<sequence length="807" mass="88614">MDAMAAINQASSFLCSSSSSSSSSSSHREVARASLQFPKIQTNGLTTLIPKIQSNMGLVEEMDQFSRITVPKNPSKNPEVMEKLYVVLEAVSDRVEMHKNIGEQRNNWNSLLLTSINTITLSAATMAAISAAITTVPGAPLEALNLSSTFMYLAATGMLVIMNKIQPSQLAEEQRNAARLFKQLESEIKTKVAIGNPTLSDVNEAMKKVLAIDRAYPLPLLGVMLEKFPAKVEPAVWWPEKRRTSANEGQHDRNGWSLELEEEMREIIRVLEVKDKADYLRLGEKALKLNKGLAMAGPVLTGLGAIGSAFLGSSPWAMVLGTMAGAMASVVNTVQHGGQVGMVFEMYRSNAGFFKLMMESIESNLNERDVESRENGEVFEMKVALQLGRSLSELREVAASSSSRDGRAIEEDNTRAGLNFPKIRISNPSIIAPKIVSNIGLVEEMDKFSRFIPKNPSKSPKVCRDREVMEKLYVILEAVLDRVEMHKNVGEQRNDWNSLLLTSINTITLSAATMAGIAAAVATTPGAPMEVLKLSSSFMYLAATGLLVIMNKIQPSQLVEEQRNAARLFKQLESEIRTKIAIGNPTLGDVNEAMKKVLAIDRAYPLPLLGVMLEKFPAKVEPAVWWPEKRRTSANKHQNDKNGWSVELEEEMRDIIRVLEVKDKDDYLRLGKKALKLNKALAIAGPLLTGLGAIGSAFLGSSPHDSWAVVLGIMAGAMASVANTVEHGGQVGMVFEMYRSNAGFFKMMEESIESNLKERNEESRENGEVFEMKVALQLGRSLSELRDVAASSSKKGKDIEEFGSKLF</sequence>
<dbReference type="Gramene" id="KVI09412">
    <property type="protein sequence ID" value="KVI09412"/>
    <property type="gene ID" value="Ccrd_012243"/>
</dbReference>
<dbReference type="PANTHER" id="PTHR33358">
    <property type="entry name" value="F-BOX PROTEIN WITH A DOMAIN PROTEIN"/>
    <property type="match status" value="1"/>
</dbReference>
<feature type="transmembrane region" description="Helical" evidence="1">
    <location>
        <begin position="534"/>
        <end position="553"/>
    </location>
</feature>
<feature type="transmembrane region" description="Helical" evidence="1">
    <location>
        <begin position="706"/>
        <end position="725"/>
    </location>
</feature>
<feature type="transmembrane region" description="Helical" evidence="1">
    <location>
        <begin position="316"/>
        <end position="334"/>
    </location>
</feature>
<feature type="transmembrane region" description="Helical" evidence="1">
    <location>
        <begin position="292"/>
        <end position="310"/>
    </location>
</feature>
<feature type="transmembrane region" description="Helical" evidence="1">
    <location>
        <begin position="111"/>
        <end position="134"/>
    </location>
</feature>
<dbReference type="Proteomes" id="UP000243975">
    <property type="component" value="Unassembled WGS sequence"/>
</dbReference>
<reference evidence="2 3" key="1">
    <citation type="journal article" date="2016" name="Sci. Rep.">
        <title>The genome sequence of the outbreeding globe artichoke constructed de novo incorporating a phase-aware low-pass sequencing strategy of F1 progeny.</title>
        <authorList>
            <person name="Scaglione D."/>
            <person name="Reyes-Chin-Wo S."/>
            <person name="Acquadro A."/>
            <person name="Froenicke L."/>
            <person name="Portis E."/>
            <person name="Beitel C."/>
            <person name="Tirone M."/>
            <person name="Mauro R."/>
            <person name="Lo Monaco A."/>
            <person name="Mauromicale G."/>
            <person name="Faccioli P."/>
            <person name="Cattivelli L."/>
            <person name="Rieseberg L."/>
            <person name="Michelmore R."/>
            <person name="Lanteri S."/>
        </authorList>
    </citation>
    <scope>NUCLEOTIDE SEQUENCE [LARGE SCALE GENOMIC DNA]</scope>
    <source>
        <strain evidence="2">2C</strain>
    </source>
</reference>
<dbReference type="EMBL" id="LEKV01001063">
    <property type="protein sequence ID" value="KVI09412.1"/>
    <property type="molecule type" value="Genomic_DNA"/>
</dbReference>
<feature type="transmembrane region" description="Helical" evidence="1">
    <location>
        <begin position="499"/>
        <end position="522"/>
    </location>
</feature>
<name>A0A103YHZ9_CYNCS</name>
<dbReference type="STRING" id="59895.A0A103YHZ9"/>
<dbReference type="InterPro" id="IPR027949">
    <property type="entry name" value="Chloroplast_duf"/>
</dbReference>
<keyword evidence="1" id="KW-0812">Transmembrane</keyword>
<proteinExistence type="predicted"/>
<keyword evidence="3" id="KW-1185">Reference proteome</keyword>
<keyword evidence="1" id="KW-1133">Transmembrane helix</keyword>
<accession>A0A103YHZ9</accession>
<gene>
    <name evidence="2" type="ORF">Ccrd_012243</name>
</gene>
<keyword evidence="1" id="KW-0472">Membrane</keyword>
<dbReference type="Pfam" id="PF14476">
    <property type="entry name" value="Chloroplast_duf"/>
    <property type="match status" value="2"/>
</dbReference>
<organism evidence="2 3">
    <name type="scientific">Cynara cardunculus var. scolymus</name>
    <name type="common">Globe artichoke</name>
    <name type="synonym">Cynara scolymus</name>
    <dbReference type="NCBI Taxonomy" id="59895"/>
    <lineage>
        <taxon>Eukaryota</taxon>
        <taxon>Viridiplantae</taxon>
        <taxon>Streptophyta</taxon>
        <taxon>Embryophyta</taxon>
        <taxon>Tracheophyta</taxon>
        <taxon>Spermatophyta</taxon>
        <taxon>Magnoliopsida</taxon>
        <taxon>eudicotyledons</taxon>
        <taxon>Gunneridae</taxon>
        <taxon>Pentapetalae</taxon>
        <taxon>asterids</taxon>
        <taxon>campanulids</taxon>
        <taxon>Asterales</taxon>
        <taxon>Asteraceae</taxon>
        <taxon>Carduoideae</taxon>
        <taxon>Cardueae</taxon>
        <taxon>Carduinae</taxon>
        <taxon>Cynara</taxon>
    </lineage>
</organism>
<evidence type="ECO:0000313" key="3">
    <source>
        <dbReference type="Proteomes" id="UP000243975"/>
    </source>
</evidence>
<evidence type="ECO:0000256" key="1">
    <source>
        <dbReference type="SAM" id="Phobius"/>
    </source>
</evidence>